<dbReference type="InterPro" id="IPR026881">
    <property type="entry name" value="WYL_dom"/>
</dbReference>
<evidence type="ECO:0000259" key="1">
    <source>
        <dbReference type="Pfam" id="PF13280"/>
    </source>
</evidence>
<gene>
    <name evidence="4" type="ORF">DS442_22070</name>
    <name evidence="5" type="ORF">F2J48_16020</name>
</gene>
<comment type="caution">
    <text evidence="4">The sequence shown here is derived from an EMBL/GenBank/DDBJ whole genome shotgun (WGS) entry which is preliminary data.</text>
</comment>
<organism evidence="4">
    <name type="scientific">Salmonella enterica subsp. enterica serovar Telelkebir</name>
    <dbReference type="NCBI Taxonomy" id="1967657"/>
    <lineage>
        <taxon>Bacteria</taxon>
        <taxon>Pseudomonadati</taxon>
        <taxon>Pseudomonadota</taxon>
        <taxon>Gammaproteobacteria</taxon>
        <taxon>Enterobacterales</taxon>
        <taxon>Enterobacteriaceae</taxon>
        <taxon>Salmonella</taxon>
    </lineage>
</organism>
<dbReference type="PANTHER" id="PTHR34580">
    <property type="match status" value="1"/>
</dbReference>
<evidence type="ECO:0000259" key="2">
    <source>
        <dbReference type="Pfam" id="PF26107"/>
    </source>
</evidence>
<dbReference type="Pfam" id="PF26109">
    <property type="entry name" value="WHD_BrxR"/>
    <property type="match status" value="1"/>
</dbReference>
<dbReference type="InterPro" id="IPR059019">
    <property type="entry name" value="WHD_CapW"/>
</dbReference>
<name>A0A5W2TPP8_SALET</name>
<dbReference type="InterPro" id="IPR051534">
    <property type="entry name" value="CBASS_pafABC_assoc_protein"/>
</dbReference>
<feature type="domain" description="WYL" evidence="1">
    <location>
        <begin position="116"/>
        <end position="181"/>
    </location>
</feature>
<feature type="domain" description="DNA-binding transcriptional repressor CapW winged helix-turn-helix" evidence="3">
    <location>
        <begin position="12"/>
        <end position="93"/>
    </location>
</feature>
<dbReference type="EMBL" id="AAGVFN010000053">
    <property type="protein sequence ID" value="EBS3536971.1"/>
    <property type="molecule type" value="Genomic_DNA"/>
</dbReference>
<accession>A0A5W2TPP8</accession>
<dbReference type="Pfam" id="PF26107">
    <property type="entry name" value="BrxR_CTD"/>
    <property type="match status" value="1"/>
</dbReference>
<dbReference type="InterPro" id="IPR059020">
    <property type="entry name" value="CapW_CTD"/>
</dbReference>
<sequence length="286" mass="32920">MAEHVLQLSWSQQQRLHFMERQLLWGRKLTLSMVQKAFDVSRHQASRDIKLYRELVPDNVPPYNPADQCYRPGKSFTPLFAVTDPHEMLSVITHPVQNSLSLDAVPVLPRQMLDGVLPAVLTAIEYRTAFEAIYASASAPIGVKRVLAPVAIAYVDNRLHMRAWSEEHNGYRDFVLSRILTIPKLLKSITELPADLLWETWVDIKLAPNPALSDDGKRLISREYKLNELGLYRVRAALVHYFLQTNFLPNSLEQLNQAKRNPWAYPVVVSNWEELKSYLFCDEKNN</sequence>
<dbReference type="Pfam" id="PF13280">
    <property type="entry name" value="WYL"/>
    <property type="match status" value="1"/>
</dbReference>
<evidence type="ECO:0000313" key="5">
    <source>
        <dbReference type="EMBL" id="ECV5351080.1"/>
    </source>
</evidence>
<dbReference type="AlphaFoldDB" id="A0A5W2TPP8"/>
<dbReference type="PANTHER" id="PTHR34580:SF3">
    <property type="entry name" value="PROTEIN PAFB"/>
    <property type="match status" value="1"/>
</dbReference>
<reference evidence="4" key="1">
    <citation type="submission" date="2018-07" db="EMBL/GenBank/DDBJ databases">
        <authorList>
            <person name="Ashton P.M."/>
            <person name="Dallman T."/>
            <person name="Nair S."/>
            <person name="De Pinna E."/>
            <person name="Peters T."/>
            <person name="Grant K."/>
        </authorList>
    </citation>
    <scope>NUCLEOTIDE SEQUENCE</scope>
    <source>
        <strain evidence="4">506078</strain>
        <strain evidence="5">800692</strain>
    </source>
</reference>
<dbReference type="PROSITE" id="PS52050">
    <property type="entry name" value="WYL"/>
    <property type="match status" value="1"/>
</dbReference>
<evidence type="ECO:0000259" key="3">
    <source>
        <dbReference type="Pfam" id="PF26109"/>
    </source>
</evidence>
<feature type="domain" description="DNA-binding transcriptional repressor CapW C-terminal dimerisation" evidence="2">
    <location>
        <begin position="201"/>
        <end position="275"/>
    </location>
</feature>
<proteinExistence type="predicted"/>
<dbReference type="RefSeq" id="WP_023136591.1">
    <property type="nucleotide sequence ID" value="NZ_MZCV01000008.1"/>
</dbReference>
<dbReference type="EMBL" id="AAKTLN010000016">
    <property type="protein sequence ID" value="ECV5351080.1"/>
    <property type="molecule type" value="Genomic_DNA"/>
</dbReference>
<protein>
    <submittedName>
        <fullName evidence="4">WYL domain-containing protein</fullName>
    </submittedName>
</protein>
<dbReference type="Proteomes" id="UP000839888">
    <property type="component" value="Unassembled WGS sequence"/>
</dbReference>
<evidence type="ECO:0000313" key="4">
    <source>
        <dbReference type="EMBL" id="EBS3536971.1"/>
    </source>
</evidence>